<dbReference type="Proteomes" id="UP000241222">
    <property type="component" value="Unassembled WGS sequence"/>
</dbReference>
<feature type="signal peptide" evidence="1">
    <location>
        <begin position="1"/>
        <end position="25"/>
    </location>
</feature>
<evidence type="ECO:0000313" key="3">
    <source>
        <dbReference type="Proteomes" id="UP000241222"/>
    </source>
</evidence>
<organism evidence="2 3">
    <name type="scientific">Photobacterium lutimaris</name>
    <dbReference type="NCBI Taxonomy" id="388278"/>
    <lineage>
        <taxon>Bacteria</taxon>
        <taxon>Pseudomonadati</taxon>
        <taxon>Pseudomonadota</taxon>
        <taxon>Gammaproteobacteria</taxon>
        <taxon>Vibrionales</taxon>
        <taxon>Vibrionaceae</taxon>
        <taxon>Photobacterium</taxon>
    </lineage>
</organism>
<feature type="chain" id="PRO_5015493635" description="BIG2 domain-containing protein" evidence="1">
    <location>
        <begin position="26"/>
        <end position="1009"/>
    </location>
</feature>
<accession>A0A2T3IZG3</accession>
<evidence type="ECO:0000313" key="2">
    <source>
        <dbReference type="EMBL" id="PSU34042.1"/>
    </source>
</evidence>
<dbReference type="CDD" id="cd11304">
    <property type="entry name" value="Cadherin_repeat"/>
    <property type="match status" value="1"/>
</dbReference>
<evidence type="ECO:0000256" key="1">
    <source>
        <dbReference type="SAM" id="SignalP"/>
    </source>
</evidence>
<dbReference type="PROSITE" id="PS51257">
    <property type="entry name" value="PROKAR_LIPOPROTEIN"/>
    <property type="match status" value="1"/>
</dbReference>
<keyword evidence="1" id="KW-0732">Signal</keyword>
<reference evidence="2 3" key="1">
    <citation type="submission" date="2018-03" db="EMBL/GenBank/DDBJ databases">
        <title>Whole genome sequencing of Histamine producing bacteria.</title>
        <authorList>
            <person name="Butler K."/>
        </authorList>
    </citation>
    <scope>NUCLEOTIDE SEQUENCE [LARGE SCALE GENOMIC DNA]</scope>
    <source>
        <strain evidence="2 3">JCM 13586</strain>
    </source>
</reference>
<gene>
    <name evidence="2" type="ORF">C9I99_11840</name>
</gene>
<protein>
    <recommendedName>
        <fullName evidence="4">BIG2 domain-containing protein</fullName>
    </recommendedName>
</protein>
<name>A0A2T3IZG3_9GAMM</name>
<dbReference type="RefSeq" id="WP_107349089.1">
    <property type="nucleotide sequence ID" value="NZ_PYMH01000004.1"/>
</dbReference>
<keyword evidence="3" id="KW-1185">Reference proteome</keyword>
<proteinExistence type="predicted"/>
<dbReference type="AlphaFoldDB" id="A0A2T3IZG3"/>
<evidence type="ECO:0008006" key="4">
    <source>
        <dbReference type="Google" id="ProtNLM"/>
    </source>
</evidence>
<comment type="caution">
    <text evidence="2">The sequence shown here is derived from an EMBL/GenBank/DDBJ whole genome shotgun (WGS) entry which is preliminary data.</text>
</comment>
<dbReference type="OrthoDB" id="5829502at2"/>
<dbReference type="EMBL" id="PYMH01000004">
    <property type="protein sequence ID" value="PSU34042.1"/>
    <property type="molecule type" value="Genomic_DNA"/>
</dbReference>
<sequence length="1009" mass="109800">MNIKIKAALVLLALLLFGCGGGGGASDSEPVQTPQVKQEREALSAQDLFLTFSEQGIAYPRVSHRVGNTEYRISAGEPEDVIEIDPKSGVISILAAGETQITVVDSSSDYKTSSTTFKVVVKQAENKELSFSDITIPTVSNQNIYLAFLGEKGEVSIDFQPEGLVRFDPATGTIVAEGIPGEVEVTITDKGDRNYVETTKSAKITIEAVEPDTLEFSPLERPYQTGLALNPVRISGSEGGHFHYELIDGENADPIMTLNEDTGLMTVLRVGEATVRATQTLGSEFNYAKQETSFTVRIELGQRPDLEVPDAVVLFDSEQLFSPAVNNSVAPVHFEVLNGDDAVEVDAQTGLLRLLGVGQAKVKAVDDLDTNFAADERLFTVMVNPAIHPGVDAGEVTYTYANDGKVTPSMKGQLGKLTLSGDTNVVSLEGNTLTILRAGTAKLTAVDDGGENYLPSKPVSLTVNVLKAPGPDLLVGNVKATYLPNHCEDVAVEGGVGTLLVTPVSSNDNNIAEYDVQNKCFQLKRSGIANFTFVREESENYLASEPKRMSVVVNPADSRLSVDGDLTRTFVEGQPTVHSPAIGGGTGNISYMLVGEKSESDVITVDKSSGDITILNAGHAVVEITDLGNDKYSPATIPFAVTIEKAVNPVSISYENTTYSPDGVITPIFNNLKGDITFRLNDPDTSPVKLVGKGNLSIRSTGTFHVYFDAAETRNYQSVSGLATAFIDLADNPGIALRYDRLEYAPLKKVTLDLPTAYGARTYSMESPTGGWVGDYLRVQADSGEISLLDYAPKKAFSLWVSEQPSDLYKYMEPQPVSYITVEPPAKGKANRDLIISESLTVMKSSVDYNDKTFEKTKLYIAGTEFGHPTREEFGQYGNGVVLPVEVLSYELIGNTGAQYQRTVRLYVQRYEGCTSNVNESNLDNLIEQKKAVNFYDGTQCDDGPTSLFLTYRVLDKSEINRFNSYDGEWETLQPFVVYRSANMLSEETGRKEEQLVEWDRIELKLTRD</sequence>